<reference evidence="1 2" key="1">
    <citation type="submission" date="2020-03" db="EMBL/GenBank/DDBJ databases">
        <authorList>
            <person name="Wang L."/>
            <person name="He N."/>
            <person name="Li Y."/>
            <person name="Fang Y."/>
            <person name="Zhang F."/>
        </authorList>
    </citation>
    <scope>NUCLEOTIDE SEQUENCE [LARGE SCALE GENOMIC DNA]</scope>
    <source>
        <strain evidence="2">hsmgli-8</strain>
    </source>
</reference>
<evidence type="ECO:0000313" key="1">
    <source>
        <dbReference type="EMBL" id="NJP01109.1"/>
    </source>
</evidence>
<sequence length="246" mass="27645">MIKPSYLVAALIYLSTLPAYGDKRIFQQLPDYTYNTLNAEARSGALAVLASTKEFERLQGIASTCQDVYQAHDDQNRSMGYGTLCETRGRQEIGFFGWDSSGQHFGYSAEPYRAKEDWIVGSMLHGCGAEVVPDLESPRSQDVDPDSNLPLPTLEWGQRRPVLSMLLSDIRKNGFDIPLGYCKDIQRIKPGRGKNSMYAVVCEIDKSGKPAVICFDNFIGHFGLFTRYKIDPPWMEHTIYRYCSGG</sequence>
<dbReference type="RefSeq" id="WP_168083680.1">
    <property type="nucleotide sequence ID" value="NZ_JAAVJI010000004.1"/>
</dbReference>
<evidence type="ECO:0000313" key="2">
    <source>
        <dbReference type="Proteomes" id="UP000746535"/>
    </source>
</evidence>
<comment type="caution">
    <text evidence="1">The sequence shown here is derived from an EMBL/GenBank/DDBJ whole genome shotgun (WGS) entry which is preliminary data.</text>
</comment>
<organism evidence="1 2">
    <name type="scientific">Pseudomonas quercus</name>
    <dbReference type="NCBI Taxonomy" id="2722792"/>
    <lineage>
        <taxon>Bacteria</taxon>
        <taxon>Pseudomonadati</taxon>
        <taxon>Pseudomonadota</taxon>
        <taxon>Gammaproteobacteria</taxon>
        <taxon>Pseudomonadales</taxon>
        <taxon>Pseudomonadaceae</taxon>
        <taxon>Pseudomonas</taxon>
    </lineage>
</organism>
<keyword evidence="2" id="KW-1185">Reference proteome</keyword>
<name>A0ABX0YCM3_9PSED</name>
<accession>A0ABX0YCM3</accession>
<dbReference type="EMBL" id="JAAVJI010000004">
    <property type="protein sequence ID" value="NJP01109.1"/>
    <property type="molecule type" value="Genomic_DNA"/>
</dbReference>
<gene>
    <name evidence="1" type="ORF">HBH25_09545</name>
</gene>
<proteinExistence type="predicted"/>
<dbReference type="Proteomes" id="UP000746535">
    <property type="component" value="Unassembled WGS sequence"/>
</dbReference>
<protein>
    <submittedName>
        <fullName evidence="1">Uncharacterized protein</fullName>
    </submittedName>
</protein>